<evidence type="ECO:0000256" key="4">
    <source>
        <dbReference type="ARBA" id="ARBA00022473"/>
    </source>
</evidence>
<accession>A0A7M7MY32</accession>
<dbReference type="InParanoid" id="A0A7M7MY32"/>
<evidence type="ECO:0000313" key="17">
    <source>
        <dbReference type="EnsemblMetazoa" id="XP_030827874"/>
    </source>
</evidence>
<protein>
    <recommendedName>
        <fullName evidence="3">Ankyrin repeat, SAM and basic leucine zipper domain-containing protein 1</fullName>
    </recommendedName>
    <alternativeName>
        <fullName evidence="13">Germ cell-specific ankyrin, SAM and basic leucine zipper domain-containing protein</fullName>
    </alternativeName>
</protein>
<organism evidence="17 18">
    <name type="scientific">Strongylocentrotus purpuratus</name>
    <name type="common">Purple sea urchin</name>
    <dbReference type="NCBI Taxonomy" id="7668"/>
    <lineage>
        <taxon>Eukaryota</taxon>
        <taxon>Metazoa</taxon>
        <taxon>Echinodermata</taxon>
        <taxon>Eleutherozoa</taxon>
        <taxon>Echinozoa</taxon>
        <taxon>Echinoidea</taxon>
        <taxon>Euechinoidea</taxon>
        <taxon>Echinacea</taxon>
        <taxon>Camarodonta</taxon>
        <taxon>Echinidea</taxon>
        <taxon>Strongylocentrotidae</taxon>
        <taxon>Strongylocentrotus</taxon>
    </lineage>
</organism>
<comment type="subunit">
    <text evidence="2">Interacts with DDX4, PIWIL1, RANBP9 and TDRD1.</text>
</comment>
<keyword evidence="4" id="KW-0217">Developmental protein</keyword>
<feature type="repeat" description="ANK" evidence="14">
    <location>
        <begin position="167"/>
        <end position="199"/>
    </location>
</feature>
<feature type="domain" description="SAM" evidence="16">
    <location>
        <begin position="333"/>
        <end position="396"/>
    </location>
</feature>
<evidence type="ECO:0000256" key="7">
    <source>
        <dbReference type="ARBA" id="ARBA00022737"/>
    </source>
</evidence>
<dbReference type="InterPro" id="IPR001660">
    <property type="entry name" value="SAM"/>
</dbReference>
<keyword evidence="5" id="KW-0963">Cytoplasm</keyword>
<dbReference type="Gene3D" id="1.10.150.50">
    <property type="entry name" value="Transcription Factor, Ets-1"/>
    <property type="match status" value="1"/>
</dbReference>
<dbReference type="AlphaFoldDB" id="A0A7M7MY32"/>
<keyword evidence="6" id="KW-0597">Phosphoprotein</keyword>
<evidence type="ECO:0000256" key="12">
    <source>
        <dbReference type="ARBA" id="ARBA00023254"/>
    </source>
</evidence>
<dbReference type="EnsemblMetazoa" id="XM_030972014">
    <property type="protein sequence ID" value="XP_030827874"/>
    <property type="gene ID" value="LOC105438218"/>
</dbReference>
<dbReference type="SMART" id="SM00248">
    <property type="entry name" value="ANK"/>
    <property type="match status" value="4"/>
</dbReference>
<dbReference type="Proteomes" id="UP000007110">
    <property type="component" value="Unassembled WGS sequence"/>
</dbReference>
<dbReference type="InterPro" id="IPR013761">
    <property type="entry name" value="SAM/pointed_sf"/>
</dbReference>
<evidence type="ECO:0000256" key="14">
    <source>
        <dbReference type="PROSITE-ProRule" id="PRU00023"/>
    </source>
</evidence>
<dbReference type="SMART" id="SM00454">
    <property type="entry name" value="SAM"/>
    <property type="match status" value="1"/>
</dbReference>
<dbReference type="PROSITE" id="PS50297">
    <property type="entry name" value="ANK_REP_REGION"/>
    <property type="match status" value="2"/>
</dbReference>
<dbReference type="GO" id="GO:0051321">
    <property type="term" value="P:meiotic cell cycle"/>
    <property type="evidence" value="ECO:0007669"/>
    <property type="project" value="UniProtKB-KW"/>
</dbReference>
<dbReference type="GeneID" id="105438218"/>
<dbReference type="Gene3D" id="1.25.40.20">
    <property type="entry name" value="Ankyrin repeat-containing domain"/>
    <property type="match status" value="1"/>
</dbReference>
<proteinExistence type="predicted"/>
<keyword evidence="8" id="KW-0221">Differentiation</keyword>
<dbReference type="InterPro" id="IPR036770">
    <property type="entry name" value="Ankyrin_rpt-contain_sf"/>
</dbReference>
<reference evidence="18" key="1">
    <citation type="submission" date="2015-02" db="EMBL/GenBank/DDBJ databases">
        <title>Genome sequencing for Strongylocentrotus purpuratus.</title>
        <authorList>
            <person name="Murali S."/>
            <person name="Liu Y."/>
            <person name="Vee V."/>
            <person name="English A."/>
            <person name="Wang M."/>
            <person name="Skinner E."/>
            <person name="Han Y."/>
            <person name="Muzny D.M."/>
            <person name="Worley K.C."/>
            <person name="Gibbs R.A."/>
        </authorList>
    </citation>
    <scope>NUCLEOTIDE SEQUENCE</scope>
</reference>
<keyword evidence="9" id="KW-0744">Spermatogenesis</keyword>
<evidence type="ECO:0000256" key="15">
    <source>
        <dbReference type="SAM" id="MobiDB-lite"/>
    </source>
</evidence>
<keyword evidence="11" id="KW-0943">RNA-mediated gene silencing</keyword>
<feature type="compositionally biased region" description="Low complexity" evidence="15">
    <location>
        <begin position="292"/>
        <end position="313"/>
    </location>
</feature>
<evidence type="ECO:0000256" key="3">
    <source>
        <dbReference type="ARBA" id="ARBA00020117"/>
    </source>
</evidence>
<feature type="region of interest" description="Disordered" evidence="15">
    <location>
        <begin position="1"/>
        <end position="39"/>
    </location>
</feature>
<dbReference type="GO" id="GO:0071546">
    <property type="term" value="C:pi-body"/>
    <property type="evidence" value="ECO:0000318"/>
    <property type="project" value="GO_Central"/>
</dbReference>
<dbReference type="GO" id="GO:0007283">
    <property type="term" value="P:spermatogenesis"/>
    <property type="evidence" value="ECO:0007669"/>
    <property type="project" value="UniProtKB-KW"/>
</dbReference>
<evidence type="ECO:0000256" key="5">
    <source>
        <dbReference type="ARBA" id="ARBA00022490"/>
    </source>
</evidence>
<keyword evidence="18" id="KW-1185">Reference proteome</keyword>
<feature type="repeat" description="ANK" evidence="14">
    <location>
        <begin position="95"/>
        <end position="127"/>
    </location>
</feature>
<dbReference type="Pfam" id="PF12796">
    <property type="entry name" value="Ank_2"/>
    <property type="match status" value="2"/>
</dbReference>
<evidence type="ECO:0000256" key="8">
    <source>
        <dbReference type="ARBA" id="ARBA00022782"/>
    </source>
</evidence>
<dbReference type="Pfam" id="PF00536">
    <property type="entry name" value="SAM_1"/>
    <property type="match status" value="1"/>
</dbReference>
<dbReference type="PROSITE" id="PS50105">
    <property type="entry name" value="SAM_DOMAIN"/>
    <property type="match status" value="1"/>
</dbReference>
<dbReference type="OrthoDB" id="448455at2759"/>
<dbReference type="PANTHER" id="PTHR24157:SF3">
    <property type="entry name" value="ANKYRIN REPEAT, SAM AND BASIC LEUCINE ZIPPER DOMAIN-CONTAINING PROTEIN 1"/>
    <property type="match status" value="1"/>
</dbReference>
<keyword evidence="10 14" id="KW-0040">ANK repeat</keyword>
<evidence type="ECO:0000256" key="6">
    <source>
        <dbReference type="ARBA" id="ARBA00022553"/>
    </source>
</evidence>
<evidence type="ECO:0000313" key="18">
    <source>
        <dbReference type="Proteomes" id="UP000007110"/>
    </source>
</evidence>
<dbReference type="InterPro" id="IPR002110">
    <property type="entry name" value="Ankyrin_rpt"/>
</dbReference>
<dbReference type="RefSeq" id="XP_030827874.1">
    <property type="nucleotide sequence ID" value="XM_030972014.1"/>
</dbReference>
<dbReference type="InterPro" id="IPR042650">
    <property type="entry name" value="Asz1_SAM"/>
</dbReference>
<dbReference type="SUPFAM" id="SSF48403">
    <property type="entry name" value="Ankyrin repeat"/>
    <property type="match status" value="1"/>
</dbReference>
<comment type="subcellular location">
    <subcellularLocation>
        <location evidence="1">Cytoplasm</location>
    </subcellularLocation>
</comment>
<feature type="compositionally biased region" description="Acidic residues" evidence="15">
    <location>
        <begin position="8"/>
        <end position="19"/>
    </location>
</feature>
<feature type="region of interest" description="Disordered" evidence="15">
    <location>
        <begin position="258"/>
        <end position="327"/>
    </location>
</feature>
<dbReference type="PANTHER" id="PTHR24157">
    <property type="entry name" value="ANKYRIN REPEAT, SAM AND BASIC LEUCINE ZIPPER DOMAIN-CONTAINING PROTEIN 1"/>
    <property type="match status" value="1"/>
</dbReference>
<keyword evidence="12" id="KW-0469">Meiosis</keyword>
<keyword evidence="7" id="KW-0677">Repeat</keyword>
<dbReference type="SUPFAM" id="SSF47769">
    <property type="entry name" value="SAM/Pointed domain"/>
    <property type="match status" value="1"/>
</dbReference>
<reference evidence="17" key="2">
    <citation type="submission" date="2021-01" db="UniProtKB">
        <authorList>
            <consortium name="EnsemblMetazoa"/>
        </authorList>
    </citation>
    <scope>IDENTIFICATION</scope>
</reference>
<dbReference type="OMA" id="PFMFACR"/>
<sequence length="549" mass="59855">MSYRPAGYEDEYDSSDSDDYFVGGNNSTKSQGNGTTGTNGNIGGFGMATPSKVQRDQQGSPIVLDDFKTAASRGKLEEVQEFIERGVEVDCMLKAGWTALMYAASCGQAEMVKYLLDQGANPDFHKASFMYSPLMSVCSSNLAEGSILECLTLLTDRGADVNTHEKSHMTPLMVASQHGHVKVVEKLLSCGAEVNNVDNRRWPALFYAAEGGHTRVVELLLANRADATKCSNDGTATDIAYSKDHIKLAEILEAAANPAKSKTANGTTSTLPPSSPTRVGGDIQSPTPVTPTPATSITTTTTTTTSVPPTTNHQPPPPLPRPASTLSNHQSYHVLDDLELFLYGLKLGDLIPLFKDHEVTFPQLLQISEADLEKIGVSQVGHRKRIIDSIHAIHRKKWEPNSIRKPSLILSLPETHLILDNVNKHVAYIKSSIVHIRGNLDRHNSLTESCQEPGSRDLVSTVCSEMLDNTRLLHQELRSLKIQIIEACDTSPDVVPADLIEDPDKRGMSTLSKTLMALTALGVVVSVAWYSKPIWSSFVKPRWLKIGSF</sequence>
<evidence type="ECO:0000256" key="1">
    <source>
        <dbReference type="ARBA" id="ARBA00004496"/>
    </source>
</evidence>
<dbReference type="GO" id="GO:0031047">
    <property type="term" value="P:regulatory ncRNA-mediated gene silencing"/>
    <property type="evidence" value="ECO:0007669"/>
    <property type="project" value="UniProtKB-KW"/>
</dbReference>
<dbReference type="KEGG" id="spu:105438218"/>
<evidence type="ECO:0000256" key="13">
    <source>
        <dbReference type="ARBA" id="ARBA00030354"/>
    </source>
</evidence>
<evidence type="ECO:0000259" key="16">
    <source>
        <dbReference type="PROSITE" id="PS50105"/>
    </source>
</evidence>
<dbReference type="GO" id="GO:0030154">
    <property type="term" value="P:cell differentiation"/>
    <property type="evidence" value="ECO:0007669"/>
    <property type="project" value="UniProtKB-KW"/>
</dbReference>
<feature type="compositionally biased region" description="Low complexity" evidence="15">
    <location>
        <begin position="23"/>
        <end position="33"/>
    </location>
</feature>
<evidence type="ECO:0000256" key="2">
    <source>
        <dbReference type="ARBA" id="ARBA00011479"/>
    </source>
</evidence>
<evidence type="ECO:0000256" key="11">
    <source>
        <dbReference type="ARBA" id="ARBA00023158"/>
    </source>
</evidence>
<evidence type="ECO:0000256" key="10">
    <source>
        <dbReference type="ARBA" id="ARBA00023043"/>
    </source>
</evidence>
<evidence type="ECO:0000256" key="9">
    <source>
        <dbReference type="ARBA" id="ARBA00022871"/>
    </source>
</evidence>
<dbReference type="CDD" id="cd09521">
    <property type="entry name" value="SAM_ASZ1"/>
    <property type="match status" value="1"/>
</dbReference>
<name>A0A7M7MY32_STRPU</name>
<dbReference type="PROSITE" id="PS50088">
    <property type="entry name" value="ANK_REPEAT"/>
    <property type="match status" value="2"/>
</dbReference>